<protein>
    <submittedName>
        <fullName evidence="1">Uncharacterized protein</fullName>
    </submittedName>
</protein>
<gene>
    <name evidence="1" type="ORF">tinsulaeT_36330</name>
</gene>
<evidence type="ECO:0000313" key="1">
    <source>
        <dbReference type="EMBL" id="GLX80293.1"/>
    </source>
</evidence>
<reference evidence="1 2" key="1">
    <citation type="submission" date="2023-03" db="EMBL/GenBank/DDBJ databases">
        <title>Draft genome sequence of Thalassotalea insulae KCTC 62186T.</title>
        <authorList>
            <person name="Sawabe T."/>
        </authorList>
    </citation>
    <scope>NUCLEOTIDE SEQUENCE [LARGE SCALE GENOMIC DNA]</scope>
    <source>
        <strain evidence="1 2">KCTC 62186</strain>
    </source>
</reference>
<organism evidence="1 2">
    <name type="scientific">Thalassotalea insulae</name>
    <dbReference type="NCBI Taxonomy" id="2056778"/>
    <lineage>
        <taxon>Bacteria</taxon>
        <taxon>Pseudomonadati</taxon>
        <taxon>Pseudomonadota</taxon>
        <taxon>Gammaproteobacteria</taxon>
        <taxon>Alteromonadales</taxon>
        <taxon>Colwelliaceae</taxon>
        <taxon>Thalassotalea</taxon>
    </lineage>
</organism>
<dbReference type="Proteomes" id="UP001157186">
    <property type="component" value="Unassembled WGS sequence"/>
</dbReference>
<dbReference type="EMBL" id="BSST01000001">
    <property type="protein sequence ID" value="GLX80293.1"/>
    <property type="molecule type" value="Genomic_DNA"/>
</dbReference>
<comment type="caution">
    <text evidence="1">The sequence shown here is derived from an EMBL/GenBank/DDBJ whole genome shotgun (WGS) entry which is preliminary data.</text>
</comment>
<keyword evidence="2" id="KW-1185">Reference proteome</keyword>
<accession>A0ABQ6GWL3</accession>
<dbReference type="RefSeq" id="WP_284246270.1">
    <property type="nucleotide sequence ID" value="NZ_BSST01000001.1"/>
</dbReference>
<name>A0ABQ6GWL3_9GAMM</name>
<proteinExistence type="predicted"/>
<sequence length="191" mass="21946">MNNSYLFLVLLFFIRSVFAQGESALESQLTELDKAIGKEQLATLEQEQAILESMEEVVEQLDLLTIDKQQRLSELKPLSKPQQYIEQQDEFELLEQGLLDDGFDDLDIEQELADELDDLVLPKKILKQHLPVDKKLLNKPKSAVGVQGEEELIINQLDNSNLMDFDAQSDVWLPEVEKFPMIKQSEIDDIE</sequence>
<evidence type="ECO:0000313" key="2">
    <source>
        <dbReference type="Proteomes" id="UP001157186"/>
    </source>
</evidence>